<dbReference type="PANTHER" id="PTHR47738:SF2">
    <property type="entry name" value="PTS SYSTEM FRUCTOSE-LIKE EIIA COMPONENT"/>
    <property type="match status" value="1"/>
</dbReference>
<dbReference type="GO" id="GO:0008982">
    <property type="term" value="F:protein-N(PI)-phosphohistidine-sugar phosphotransferase activity"/>
    <property type="evidence" value="ECO:0007669"/>
    <property type="project" value="InterPro"/>
</dbReference>
<dbReference type="EMBL" id="JXLU01000143">
    <property type="protein sequence ID" value="KIO70528.1"/>
    <property type="molecule type" value="Genomic_DNA"/>
</dbReference>
<dbReference type="EMBL" id="CCRF01000096">
    <property type="protein sequence ID" value="CEE03014.1"/>
    <property type="molecule type" value="Genomic_DNA"/>
</dbReference>
<dbReference type="CDD" id="cd00211">
    <property type="entry name" value="PTS_IIA_fru"/>
    <property type="match status" value="1"/>
</dbReference>
<dbReference type="AlphaFoldDB" id="A0A090KWA7"/>
<keyword evidence="2" id="KW-0597">Phosphoprotein</keyword>
<organism evidence="7 10">
    <name type="scientific">Caldibacillus thermoamylovorans</name>
    <dbReference type="NCBI Taxonomy" id="35841"/>
    <lineage>
        <taxon>Bacteria</taxon>
        <taxon>Bacillati</taxon>
        <taxon>Bacillota</taxon>
        <taxon>Bacilli</taxon>
        <taxon>Bacillales</taxon>
        <taxon>Bacillaceae</taxon>
        <taxon>Caldibacillus</taxon>
    </lineage>
</organism>
<keyword evidence="5" id="KW-0598">Phosphotransferase system</keyword>
<dbReference type="Proteomes" id="UP000032076">
    <property type="component" value="Unassembled WGS sequence"/>
</dbReference>
<feature type="domain" description="PTS EIIA type-2" evidence="6">
    <location>
        <begin position="12"/>
        <end position="157"/>
    </location>
</feature>
<dbReference type="PANTHER" id="PTHR47738">
    <property type="entry name" value="PTS SYSTEM FRUCTOSE-LIKE EIIA COMPONENT-RELATED"/>
    <property type="match status" value="1"/>
</dbReference>
<evidence type="ECO:0000313" key="8">
    <source>
        <dbReference type="EMBL" id="KIO70528.1"/>
    </source>
</evidence>
<protein>
    <submittedName>
        <fullName evidence="8">PTS system, fructose-specific IIA component</fullName>
        <ecNumber evidence="8">2.7.1.69</ecNumber>
    </submittedName>
    <submittedName>
        <fullName evidence="7">Putative PTS system, fructose-specific enzyme IIA component</fullName>
    </submittedName>
</protein>
<keyword evidence="10" id="KW-1185">Reference proteome</keyword>
<evidence type="ECO:0000256" key="5">
    <source>
        <dbReference type="ARBA" id="ARBA00022683"/>
    </source>
</evidence>
<dbReference type="InterPro" id="IPR002178">
    <property type="entry name" value="PTS_EIIA_type-2_dom"/>
</dbReference>
<name>A0A090KWA7_9BACI</name>
<gene>
    <name evidence="8" type="ORF">B4167_3842</name>
    <name evidence="7" type="ORF">BT1A1_3231</name>
</gene>
<dbReference type="InterPro" id="IPR051541">
    <property type="entry name" value="PTS_SugarTrans_NitroReg"/>
</dbReference>
<dbReference type="Pfam" id="PF00359">
    <property type="entry name" value="PTS_EIIA_2"/>
    <property type="match status" value="1"/>
</dbReference>
<evidence type="ECO:0000259" key="6">
    <source>
        <dbReference type="PROSITE" id="PS51094"/>
    </source>
</evidence>
<dbReference type="InterPro" id="IPR004715">
    <property type="entry name" value="PTS_IIA_fruc"/>
</dbReference>
<dbReference type="GO" id="GO:0009401">
    <property type="term" value="P:phosphoenolpyruvate-dependent sugar phosphotransferase system"/>
    <property type="evidence" value="ECO:0007669"/>
    <property type="project" value="UniProtKB-KW"/>
</dbReference>
<evidence type="ECO:0000313" key="9">
    <source>
        <dbReference type="Proteomes" id="UP000032076"/>
    </source>
</evidence>
<dbReference type="NCBIfam" id="TIGR00848">
    <property type="entry name" value="fruA"/>
    <property type="match status" value="1"/>
</dbReference>
<evidence type="ECO:0000313" key="10">
    <source>
        <dbReference type="Proteomes" id="UP000040576"/>
    </source>
</evidence>
<evidence type="ECO:0000256" key="3">
    <source>
        <dbReference type="ARBA" id="ARBA00022597"/>
    </source>
</evidence>
<keyword evidence="1" id="KW-0813">Transport</keyword>
<dbReference type="Gene3D" id="3.40.930.10">
    <property type="entry name" value="Mannitol-specific EII, Chain A"/>
    <property type="match status" value="1"/>
</dbReference>
<accession>A0A090KWA7</accession>
<reference evidence="7 10" key="1">
    <citation type="submission" date="2014-07" db="EMBL/GenBank/DDBJ databases">
        <authorList>
            <person name="Wibberg Daniel"/>
        </authorList>
    </citation>
    <scope>NUCLEOTIDE SEQUENCE [LARGE SCALE GENOMIC DNA]</scope>
</reference>
<reference evidence="8 9" key="2">
    <citation type="submission" date="2015-01" db="EMBL/GenBank/DDBJ databases">
        <title>Draft Genome Sequences of Four Bacillus thermoamylovorans Strains, Isolated From Food Products.</title>
        <authorList>
            <person name="Krawcyk A.O."/>
            <person name="Berendsen E.M."/>
            <person name="Eijlander R.T."/>
            <person name="de Jong A."/>
            <person name="Wells-Bennik M."/>
            <person name="Kuipers O.P."/>
        </authorList>
    </citation>
    <scope>NUCLEOTIDE SEQUENCE [LARGE SCALE GENOMIC DNA]</scope>
    <source>
        <strain evidence="8 9">B4167</strain>
    </source>
</reference>
<dbReference type="SUPFAM" id="SSF55804">
    <property type="entry name" value="Phoshotransferase/anion transport protein"/>
    <property type="match status" value="1"/>
</dbReference>
<keyword evidence="3" id="KW-0762">Sugar transport</keyword>
<dbReference type="OrthoDB" id="95460at2"/>
<dbReference type="InterPro" id="IPR016152">
    <property type="entry name" value="PTrfase/Anion_transptr"/>
</dbReference>
<dbReference type="KEGG" id="bthv:CQJ30_17530"/>
<evidence type="ECO:0000256" key="1">
    <source>
        <dbReference type="ARBA" id="ARBA00022448"/>
    </source>
</evidence>
<evidence type="ECO:0000256" key="4">
    <source>
        <dbReference type="ARBA" id="ARBA00022679"/>
    </source>
</evidence>
<dbReference type="RefSeq" id="WP_034773075.1">
    <property type="nucleotide sequence ID" value="NZ_CCRF01000096.1"/>
</dbReference>
<evidence type="ECO:0000313" key="7">
    <source>
        <dbReference type="EMBL" id="CEE03014.1"/>
    </source>
</evidence>
<dbReference type="GO" id="GO:0016020">
    <property type="term" value="C:membrane"/>
    <property type="evidence" value="ECO:0007669"/>
    <property type="project" value="InterPro"/>
</dbReference>
<dbReference type="EC" id="2.7.1.69" evidence="8"/>
<proteinExistence type="predicted"/>
<dbReference type="PATRIC" id="fig|35841.7.peg.1012"/>
<dbReference type="Proteomes" id="UP000040576">
    <property type="component" value="Unassembled WGS sequence"/>
</dbReference>
<keyword evidence="4 8" id="KW-0808">Transferase</keyword>
<evidence type="ECO:0000256" key="2">
    <source>
        <dbReference type="ARBA" id="ARBA00022553"/>
    </source>
</evidence>
<sequence length="158" mass="17988">MEVKFEDLDIGKVINDDLIDLELKSTTKLGVIQELTHLLYKNHCINSEENFIQDVLYREDQGVTGLEKGIAIPHGKSESVIKTTLAIGRTKKPIEWESMDGKPIEVIFLFAVRKSDSNTLHIKLLQKVATLLAHEDILNRFHQVKTKQEIISLLLKNT</sequence>
<dbReference type="PROSITE" id="PS51094">
    <property type="entry name" value="PTS_EIIA_TYPE_2"/>
    <property type="match status" value="1"/>
</dbReference>